<evidence type="ECO:0000256" key="1">
    <source>
        <dbReference type="ARBA" id="ARBA00022723"/>
    </source>
</evidence>
<dbReference type="CDD" id="cd09358">
    <property type="entry name" value="LIM_Mical_like"/>
    <property type="match status" value="1"/>
</dbReference>
<reference evidence="6" key="1">
    <citation type="submission" date="2021-02" db="EMBL/GenBank/DDBJ databases">
        <authorList>
            <person name="Nowell W R."/>
        </authorList>
    </citation>
    <scope>NUCLEOTIDE SEQUENCE</scope>
</reference>
<sequence>MDPKCVVCEKTVYATEKIMVNSKAYHKPCFRCAHCKSVLKPGNFTLNDGKIYCKTHYMQLFKIKGNYKSGFSDASNKIGDTLNNNTPALDE</sequence>
<keyword evidence="1 4" id="KW-0479">Metal-binding</keyword>
<dbReference type="SMART" id="SM00132">
    <property type="entry name" value="LIM"/>
    <property type="match status" value="1"/>
</dbReference>
<dbReference type="GO" id="GO:0046872">
    <property type="term" value="F:metal ion binding"/>
    <property type="evidence" value="ECO:0007669"/>
    <property type="project" value="UniProtKB-KW"/>
</dbReference>
<evidence type="ECO:0000256" key="3">
    <source>
        <dbReference type="ARBA" id="ARBA00023038"/>
    </source>
</evidence>
<dbReference type="Gene3D" id="2.10.110.10">
    <property type="entry name" value="Cysteine Rich Protein"/>
    <property type="match status" value="1"/>
</dbReference>
<dbReference type="Proteomes" id="UP000663865">
    <property type="component" value="Unassembled WGS sequence"/>
</dbReference>
<keyword evidence="2 4" id="KW-0862">Zinc</keyword>
<evidence type="ECO:0000256" key="4">
    <source>
        <dbReference type="PROSITE-ProRule" id="PRU00125"/>
    </source>
</evidence>
<dbReference type="FunFam" id="2.10.110.10:FF:000002">
    <property type="entry name" value="LIM domain and actin-binding 1"/>
    <property type="match status" value="1"/>
</dbReference>
<organism evidence="6 7">
    <name type="scientific">Rotaria socialis</name>
    <dbReference type="NCBI Taxonomy" id="392032"/>
    <lineage>
        <taxon>Eukaryota</taxon>
        <taxon>Metazoa</taxon>
        <taxon>Spiralia</taxon>
        <taxon>Gnathifera</taxon>
        <taxon>Rotifera</taxon>
        <taxon>Eurotatoria</taxon>
        <taxon>Bdelloidea</taxon>
        <taxon>Philodinida</taxon>
        <taxon>Philodinidae</taxon>
        <taxon>Rotaria</taxon>
    </lineage>
</organism>
<dbReference type="AlphaFoldDB" id="A0A819A5P9"/>
<dbReference type="InterPro" id="IPR001781">
    <property type="entry name" value="Znf_LIM"/>
</dbReference>
<evidence type="ECO:0000259" key="5">
    <source>
        <dbReference type="PROSITE" id="PS50023"/>
    </source>
</evidence>
<gene>
    <name evidence="6" type="ORF">KIK155_LOCUS31146</name>
</gene>
<keyword evidence="3 4" id="KW-0440">LIM domain</keyword>
<dbReference type="EMBL" id="CAJNYV010005748">
    <property type="protein sequence ID" value="CAF3776966.1"/>
    <property type="molecule type" value="Genomic_DNA"/>
</dbReference>
<proteinExistence type="predicted"/>
<evidence type="ECO:0000313" key="7">
    <source>
        <dbReference type="Proteomes" id="UP000663865"/>
    </source>
</evidence>
<dbReference type="PROSITE" id="PS00478">
    <property type="entry name" value="LIM_DOMAIN_1"/>
    <property type="match status" value="1"/>
</dbReference>
<comment type="caution">
    <text evidence="6">The sequence shown here is derived from an EMBL/GenBank/DDBJ whole genome shotgun (WGS) entry which is preliminary data.</text>
</comment>
<dbReference type="Pfam" id="PF00412">
    <property type="entry name" value="LIM"/>
    <property type="match status" value="1"/>
</dbReference>
<protein>
    <recommendedName>
        <fullName evidence="5">LIM zinc-binding domain-containing protein</fullName>
    </recommendedName>
</protein>
<dbReference type="PROSITE" id="PS50023">
    <property type="entry name" value="LIM_DOMAIN_2"/>
    <property type="match status" value="1"/>
</dbReference>
<name>A0A819A5P9_9BILA</name>
<evidence type="ECO:0000256" key="2">
    <source>
        <dbReference type="ARBA" id="ARBA00022833"/>
    </source>
</evidence>
<feature type="domain" description="LIM zinc-binding" evidence="5">
    <location>
        <begin position="3"/>
        <end position="63"/>
    </location>
</feature>
<dbReference type="PANTHER" id="PTHR24206">
    <property type="entry name" value="OS06G0237300 PROTEIN"/>
    <property type="match status" value="1"/>
</dbReference>
<accession>A0A819A5P9</accession>
<dbReference type="SUPFAM" id="SSF57716">
    <property type="entry name" value="Glucocorticoid receptor-like (DNA-binding domain)"/>
    <property type="match status" value="2"/>
</dbReference>
<evidence type="ECO:0000313" key="6">
    <source>
        <dbReference type="EMBL" id="CAF3776966.1"/>
    </source>
</evidence>